<protein>
    <submittedName>
        <fullName evidence="2">Uncharacterized protein</fullName>
    </submittedName>
</protein>
<organism evidence="2 3">
    <name type="scientific">Vigna unguiculata</name>
    <name type="common">Cowpea</name>
    <dbReference type="NCBI Taxonomy" id="3917"/>
    <lineage>
        <taxon>Eukaryota</taxon>
        <taxon>Viridiplantae</taxon>
        <taxon>Streptophyta</taxon>
        <taxon>Embryophyta</taxon>
        <taxon>Tracheophyta</taxon>
        <taxon>Spermatophyta</taxon>
        <taxon>Magnoliopsida</taxon>
        <taxon>eudicotyledons</taxon>
        <taxon>Gunneridae</taxon>
        <taxon>Pentapetalae</taxon>
        <taxon>rosids</taxon>
        <taxon>fabids</taxon>
        <taxon>Fabales</taxon>
        <taxon>Fabaceae</taxon>
        <taxon>Papilionoideae</taxon>
        <taxon>50 kb inversion clade</taxon>
        <taxon>NPAAA clade</taxon>
        <taxon>indigoferoid/millettioid clade</taxon>
        <taxon>Phaseoleae</taxon>
        <taxon>Vigna</taxon>
    </lineage>
</organism>
<evidence type="ECO:0000313" key="2">
    <source>
        <dbReference type="EMBL" id="QCE10021.1"/>
    </source>
</evidence>
<sequence length="175" mass="19433">MSSVSGNVSSSSPGSGSEHSGKRVIVGQGVGWSRLLKSWLKYILVFERNVKRDIVALERVSAIDCDMKMEKLSLADREMVETLMKFNDKMSTKGFVRVYYSMHPIVDLEGYMAQHGKKNLNLFQALRKEKGAKARSAGNTEVPNLQDPLMEVHVHGGTKRKAEVPAKQGVKVLRG</sequence>
<dbReference type="Proteomes" id="UP000501690">
    <property type="component" value="Linkage Group LG10"/>
</dbReference>
<gene>
    <name evidence="2" type="ORF">DEO72_LG10g1244</name>
</gene>
<reference evidence="2 3" key="1">
    <citation type="submission" date="2019-04" db="EMBL/GenBank/DDBJ databases">
        <title>An improved genome assembly and genetic linkage map for asparagus bean, Vigna unguiculata ssp. sesquipedialis.</title>
        <authorList>
            <person name="Xia Q."/>
            <person name="Zhang R."/>
            <person name="Dong Y."/>
        </authorList>
    </citation>
    <scope>NUCLEOTIDE SEQUENCE [LARGE SCALE GENOMIC DNA]</scope>
    <source>
        <tissue evidence="2">Leaf</tissue>
    </source>
</reference>
<dbReference type="AlphaFoldDB" id="A0A4D6NAX9"/>
<feature type="compositionally biased region" description="Low complexity" evidence="1">
    <location>
        <begin position="1"/>
        <end position="18"/>
    </location>
</feature>
<dbReference type="EMBL" id="CP039354">
    <property type="protein sequence ID" value="QCE10021.1"/>
    <property type="molecule type" value="Genomic_DNA"/>
</dbReference>
<evidence type="ECO:0000313" key="3">
    <source>
        <dbReference type="Proteomes" id="UP000501690"/>
    </source>
</evidence>
<name>A0A4D6NAX9_VIGUN</name>
<proteinExistence type="predicted"/>
<keyword evidence="3" id="KW-1185">Reference proteome</keyword>
<feature type="region of interest" description="Disordered" evidence="1">
    <location>
        <begin position="1"/>
        <end position="21"/>
    </location>
</feature>
<evidence type="ECO:0000256" key="1">
    <source>
        <dbReference type="SAM" id="MobiDB-lite"/>
    </source>
</evidence>
<accession>A0A4D6NAX9</accession>